<organism evidence="3 4">
    <name type="scientific">Reinekea forsetii</name>
    <dbReference type="NCBI Taxonomy" id="1336806"/>
    <lineage>
        <taxon>Bacteria</taxon>
        <taxon>Pseudomonadati</taxon>
        <taxon>Pseudomonadota</taxon>
        <taxon>Gammaproteobacteria</taxon>
        <taxon>Oceanospirillales</taxon>
        <taxon>Saccharospirillaceae</taxon>
        <taxon>Reinekea</taxon>
    </lineage>
</organism>
<reference evidence="3 4" key="1">
    <citation type="journal article" date="2017" name="Environ. Microbiol.">
        <title>Genomic and physiological analyses of 'Reinekea forsetii' reveal a versatile opportunistic lifestyle during spring algae blooms.</title>
        <authorList>
            <person name="Avci B."/>
            <person name="Hahnke R.L."/>
            <person name="Chafee M."/>
            <person name="Fischer T."/>
            <person name="Gruber-Vodicka H."/>
            <person name="Tegetmeyer H.E."/>
            <person name="Harder J."/>
            <person name="Fuchs B.M."/>
            <person name="Amann R.I."/>
            <person name="Teeling H."/>
        </authorList>
    </citation>
    <scope>NUCLEOTIDE SEQUENCE [LARGE SCALE GENOMIC DNA]</scope>
    <source>
        <strain evidence="3 4">Hel1_31_D35</strain>
    </source>
</reference>
<dbReference type="EMBL" id="CP011797">
    <property type="protein sequence ID" value="ATX77599.1"/>
    <property type="molecule type" value="Genomic_DNA"/>
</dbReference>
<evidence type="ECO:0000256" key="1">
    <source>
        <dbReference type="SAM" id="Phobius"/>
    </source>
</evidence>
<evidence type="ECO:0000259" key="2">
    <source>
        <dbReference type="Pfam" id="PF07331"/>
    </source>
</evidence>
<dbReference type="Pfam" id="PF07331">
    <property type="entry name" value="TctB"/>
    <property type="match status" value="1"/>
</dbReference>
<dbReference type="AlphaFoldDB" id="A0A2K8KU46"/>
<feature type="transmembrane region" description="Helical" evidence="1">
    <location>
        <begin position="45"/>
        <end position="63"/>
    </location>
</feature>
<dbReference type="OrthoDB" id="6195975at2"/>
<keyword evidence="1" id="KW-0812">Transmembrane</keyword>
<feature type="transmembrane region" description="Helical" evidence="1">
    <location>
        <begin position="75"/>
        <end position="92"/>
    </location>
</feature>
<keyword evidence="4" id="KW-1185">Reference proteome</keyword>
<evidence type="ECO:0000313" key="4">
    <source>
        <dbReference type="Proteomes" id="UP000229757"/>
    </source>
</evidence>
<proteinExistence type="predicted"/>
<feature type="domain" description="DUF1468" evidence="2">
    <location>
        <begin position="14"/>
        <end position="145"/>
    </location>
</feature>
<dbReference type="KEGG" id="rfo:REIFOR_02474"/>
<keyword evidence="1" id="KW-1133">Transmembrane helix</keyword>
<keyword evidence="1" id="KW-0472">Membrane</keyword>
<evidence type="ECO:0000313" key="3">
    <source>
        <dbReference type="EMBL" id="ATX77599.1"/>
    </source>
</evidence>
<gene>
    <name evidence="3" type="primary">tctB</name>
    <name evidence="3" type="ORF">REIFOR_02474</name>
</gene>
<feature type="transmembrane region" description="Helical" evidence="1">
    <location>
        <begin position="98"/>
        <end position="115"/>
    </location>
</feature>
<dbReference type="RefSeq" id="WP_158524376.1">
    <property type="nucleotide sequence ID" value="NZ_CP011797.1"/>
</dbReference>
<sequence length="151" mass="16165">MPNSVINLTADRYFSAILALLAAIFFVVIGGKADPGSAGNLSASTYPRIILSVIILISIYLAFKPTNAHASKAKLSLPGIVSILLMAIYIALLEPIGFFILTPILLILLPLLAGFRSYRWILISVLCVTLTIYGVFVLVLNIPLPPGLLGD</sequence>
<feature type="transmembrane region" description="Helical" evidence="1">
    <location>
        <begin position="12"/>
        <end position="33"/>
    </location>
</feature>
<dbReference type="InterPro" id="IPR009936">
    <property type="entry name" value="DUF1468"/>
</dbReference>
<protein>
    <submittedName>
        <fullName evidence="3">Tricarboxylate transport membrane protein TctB</fullName>
    </submittedName>
</protein>
<feature type="transmembrane region" description="Helical" evidence="1">
    <location>
        <begin position="122"/>
        <end position="144"/>
    </location>
</feature>
<name>A0A2K8KU46_9GAMM</name>
<accession>A0A2K8KU46</accession>
<dbReference type="Proteomes" id="UP000229757">
    <property type="component" value="Chromosome"/>
</dbReference>